<feature type="region of interest" description="Disordered" evidence="1">
    <location>
        <begin position="259"/>
        <end position="307"/>
    </location>
</feature>
<evidence type="ECO:0000313" key="3">
    <source>
        <dbReference type="EMBL" id="KAG5971211.1"/>
    </source>
</evidence>
<dbReference type="InterPro" id="IPR001005">
    <property type="entry name" value="SANT/Myb"/>
</dbReference>
<dbReference type="CDD" id="cd00167">
    <property type="entry name" value="SANT"/>
    <property type="match status" value="2"/>
</dbReference>
<feature type="domain" description="Myb-like" evidence="2">
    <location>
        <begin position="10"/>
        <end position="59"/>
    </location>
</feature>
<protein>
    <recommendedName>
        <fullName evidence="2">Myb-like domain-containing protein</fullName>
    </recommendedName>
</protein>
<dbReference type="EMBL" id="SRPS01000062">
    <property type="protein sequence ID" value="KAG5971211.1"/>
    <property type="molecule type" value="Genomic_DNA"/>
</dbReference>
<evidence type="ECO:0000256" key="1">
    <source>
        <dbReference type="SAM" id="MobiDB-lite"/>
    </source>
</evidence>
<evidence type="ECO:0000313" key="4">
    <source>
        <dbReference type="Proteomes" id="UP000784919"/>
    </source>
</evidence>
<dbReference type="OrthoDB" id="5371386at2759"/>
<dbReference type="SMART" id="SM00717">
    <property type="entry name" value="SANT"/>
    <property type="match status" value="2"/>
</dbReference>
<dbReference type="InterPro" id="IPR009057">
    <property type="entry name" value="Homeodomain-like_sf"/>
</dbReference>
<organism evidence="3 4">
    <name type="scientific">Claviceps arundinis</name>
    <dbReference type="NCBI Taxonomy" id="1623583"/>
    <lineage>
        <taxon>Eukaryota</taxon>
        <taxon>Fungi</taxon>
        <taxon>Dikarya</taxon>
        <taxon>Ascomycota</taxon>
        <taxon>Pezizomycotina</taxon>
        <taxon>Sordariomycetes</taxon>
        <taxon>Hypocreomycetidae</taxon>
        <taxon>Hypocreales</taxon>
        <taxon>Clavicipitaceae</taxon>
        <taxon>Claviceps</taxon>
    </lineage>
</organism>
<proteinExistence type="predicted"/>
<dbReference type="SUPFAM" id="SSF46689">
    <property type="entry name" value="Homeodomain-like"/>
    <property type="match status" value="2"/>
</dbReference>
<gene>
    <name evidence="3" type="ORF">E4U56_007051</name>
</gene>
<feature type="domain" description="Myb-like" evidence="2">
    <location>
        <begin position="145"/>
        <end position="187"/>
    </location>
</feature>
<evidence type="ECO:0000259" key="2">
    <source>
        <dbReference type="PROSITE" id="PS50090"/>
    </source>
</evidence>
<sequence length="325" mass="36601">MSSQEVRGSLPVQARRPWTVEESNLLFDSKGSNKEWVEISNSLPGRNPRACQSQYHQLMSLWGGGDEGKNELALLYDRHKEDMWSPIAAEMVATWGEVESMHWQLGKAEMEKRGLDDSFRTTPVSRVNLRVPPQATQQQGGSNPRSKWTGEEETFLFACKEDGGGMSWKEIGDLMPGHDASACRSYYLVQTASGTEWPQERKNELCKLYESHKQRMWTPIGNAVRIPSQFPCPWKVAERLHWRLGEKGMTERVSAFGLAPSDEDNDEVHPHSDEEPDQSPHHLQYPQHQTEPAPMAHVGQLGPSMTLPSCAELKAGVDLLFGPPQ</sequence>
<name>A0A9P7MVF6_9HYPO</name>
<accession>A0A9P7MVF6</accession>
<dbReference type="PROSITE" id="PS50090">
    <property type="entry name" value="MYB_LIKE"/>
    <property type="match status" value="2"/>
</dbReference>
<reference evidence="3" key="1">
    <citation type="journal article" date="2020" name="bioRxiv">
        <title>Whole genome comparisons of ergot fungi reveals the divergence and evolution of species within the genus Claviceps are the result of varying mechanisms driving genome evolution and host range expansion.</title>
        <authorList>
            <person name="Wyka S.A."/>
            <person name="Mondo S.J."/>
            <person name="Liu M."/>
            <person name="Dettman J."/>
            <person name="Nalam V."/>
            <person name="Broders K.D."/>
        </authorList>
    </citation>
    <scope>NUCLEOTIDE SEQUENCE</scope>
    <source>
        <strain evidence="3">CCC 1102</strain>
    </source>
</reference>
<dbReference type="Proteomes" id="UP000784919">
    <property type="component" value="Unassembled WGS sequence"/>
</dbReference>
<dbReference type="Gene3D" id="1.10.10.60">
    <property type="entry name" value="Homeodomain-like"/>
    <property type="match status" value="1"/>
</dbReference>
<comment type="caution">
    <text evidence="3">The sequence shown here is derived from an EMBL/GenBank/DDBJ whole genome shotgun (WGS) entry which is preliminary data.</text>
</comment>
<dbReference type="AlphaFoldDB" id="A0A9P7MVF6"/>